<evidence type="ECO:0000313" key="3">
    <source>
        <dbReference type="Proteomes" id="UP000199468"/>
    </source>
</evidence>
<dbReference type="Pfam" id="PF20056">
    <property type="entry name" value="DUF6455"/>
    <property type="match status" value="1"/>
</dbReference>
<name>A0ABY0P3I4_9HYPH</name>
<keyword evidence="3" id="KW-1185">Reference proteome</keyword>
<accession>A0ABY0P3I4</accession>
<sequence length="128" mass="14430">MQIVEAVRQWWRVQSYLKKLEALGPTAMAELARDNAIPEADLRQLVSRSDTDSALLPRLLVRLGIDPEQLARRQASVMRDMAIVCAGCAMTRRCRSDLSQQDAPLRHGRYCPNTETIKALRQGSRPIS</sequence>
<dbReference type="Proteomes" id="UP000199468">
    <property type="component" value="Unassembled WGS sequence"/>
</dbReference>
<dbReference type="RefSeq" id="WP_091859670.1">
    <property type="nucleotide sequence ID" value="NZ_FNBZ01000006.1"/>
</dbReference>
<evidence type="ECO:0000259" key="1">
    <source>
        <dbReference type="Pfam" id="PF20056"/>
    </source>
</evidence>
<proteinExistence type="predicted"/>
<reference evidence="2 3" key="1">
    <citation type="submission" date="2016-10" db="EMBL/GenBank/DDBJ databases">
        <authorList>
            <person name="Varghese N."/>
            <person name="Submissions S."/>
        </authorList>
    </citation>
    <scope>NUCLEOTIDE SEQUENCE [LARGE SCALE GENOMIC DNA]</scope>
    <source>
        <strain evidence="2 3">DSM 26672</strain>
    </source>
</reference>
<dbReference type="InterPro" id="IPR045601">
    <property type="entry name" value="DUF6455"/>
</dbReference>
<protein>
    <recommendedName>
        <fullName evidence="1">DUF6455 domain-containing protein</fullName>
    </recommendedName>
</protein>
<organism evidence="2 3">
    <name type="scientific">Bosea robiniae</name>
    <dbReference type="NCBI Taxonomy" id="1036780"/>
    <lineage>
        <taxon>Bacteria</taxon>
        <taxon>Pseudomonadati</taxon>
        <taxon>Pseudomonadota</taxon>
        <taxon>Alphaproteobacteria</taxon>
        <taxon>Hyphomicrobiales</taxon>
        <taxon>Boseaceae</taxon>
        <taxon>Bosea</taxon>
    </lineage>
</organism>
<feature type="domain" description="DUF6455" evidence="1">
    <location>
        <begin position="48"/>
        <end position="122"/>
    </location>
</feature>
<evidence type="ECO:0000313" key="2">
    <source>
        <dbReference type="EMBL" id="SDH07731.1"/>
    </source>
</evidence>
<dbReference type="EMBL" id="FNBZ01000006">
    <property type="protein sequence ID" value="SDH07731.1"/>
    <property type="molecule type" value="Genomic_DNA"/>
</dbReference>
<comment type="caution">
    <text evidence="2">The sequence shown here is derived from an EMBL/GenBank/DDBJ whole genome shotgun (WGS) entry which is preliminary data.</text>
</comment>
<gene>
    <name evidence="2" type="ORF">SAMN05421844_106403</name>
</gene>